<protein>
    <submittedName>
        <fullName evidence="3">SIR2-like domain-containing protein</fullName>
    </submittedName>
</protein>
<feature type="transmembrane region" description="Helical" evidence="1">
    <location>
        <begin position="960"/>
        <end position="984"/>
    </location>
</feature>
<dbReference type="RefSeq" id="WP_208864836.1">
    <property type="nucleotide sequence ID" value="NZ_FOCL01000016.1"/>
</dbReference>
<dbReference type="Pfam" id="PF07863">
    <property type="entry name" value="CtnDOT_TraJ"/>
    <property type="match status" value="1"/>
</dbReference>
<dbReference type="EMBL" id="FOCL01000016">
    <property type="protein sequence ID" value="SEO91506.1"/>
    <property type="molecule type" value="Genomic_DNA"/>
</dbReference>
<accession>A0A1H8TL36</accession>
<name>A0A1H8TL36_9SPHI</name>
<gene>
    <name evidence="3" type="ORF">SAMN05192574_11628</name>
</gene>
<feature type="transmembrane region" description="Helical" evidence="1">
    <location>
        <begin position="1019"/>
        <end position="1040"/>
    </location>
</feature>
<dbReference type="STRING" id="551995.SAMN05192574_11628"/>
<evidence type="ECO:0000313" key="3">
    <source>
        <dbReference type="EMBL" id="SEO91506.1"/>
    </source>
</evidence>
<dbReference type="Pfam" id="PF13289">
    <property type="entry name" value="SIR2_2"/>
    <property type="match status" value="1"/>
</dbReference>
<keyword evidence="1" id="KW-0472">Membrane</keyword>
<dbReference type="AlphaFoldDB" id="A0A1H8TL36"/>
<feature type="domain" description="Conjugative transposon TraJ C-terminal" evidence="2">
    <location>
        <begin position="757"/>
        <end position="1067"/>
    </location>
</feature>
<dbReference type="InterPro" id="IPR029035">
    <property type="entry name" value="DHS-like_NAD/FAD-binding_dom"/>
</dbReference>
<evidence type="ECO:0000259" key="2">
    <source>
        <dbReference type="Pfam" id="PF07863"/>
    </source>
</evidence>
<keyword evidence="4" id="KW-1185">Reference proteome</keyword>
<organism evidence="3 4">
    <name type="scientific">Mucilaginibacter gossypiicola</name>
    <dbReference type="NCBI Taxonomy" id="551995"/>
    <lineage>
        <taxon>Bacteria</taxon>
        <taxon>Pseudomonadati</taxon>
        <taxon>Bacteroidota</taxon>
        <taxon>Sphingobacteriia</taxon>
        <taxon>Sphingobacteriales</taxon>
        <taxon>Sphingobacteriaceae</taxon>
        <taxon>Mucilaginibacter</taxon>
    </lineage>
</organism>
<evidence type="ECO:0000313" key="4">
    <source>
        <dbReference type="Proteomes" id="UP000198942"/>
    </source>
</evidence>
<sequence length="1079" mass="123937">MKTVDINEFPADARPYIKEIAERLWSKHAAVMIGSGFSRNAQKNDHTKPDFPTWPGLGDLLYEKLNGKKPGTKETYLNILKIADEVQAAFGRPVLDKLVIDSLPDLDHSPSDVHIGLLNLPWTDIFTTNYDTLLERASQNVYNYKYDLVVNKNELIFAEQPRIVKLHGSMPSERPFIVSEEDYRKYPHDFAPFVNTVQQSLLENTFCLLGFSADDPNFLNWISWINDNLGVNNAPKIYLVGSSNLSDAQRRLLQTRNIIVVKLNEEGQQPAHQELLQKFLDYLQHYRENERPLDWPDKPVHYTENDLPHKTSEILQHWTDLRLSYPNWLIAPLQQRKDLWSVTRNFRLSRSKISEILGPEDIQLLYEYNWRMERCLCPIQDSDLPSYEALLQKYEHQVTENITNRRGGQLEEQWLSIYFNVWRYYREEGFVNRWQACASTMDSFLPFLEGERIASIWYEKCLFHLYALDHQVVTKCISEWPPNPGLPYWEGKRAMLLAETGNASEAALILEQALASVRKRTPRVDNLTDFTWVSQEALLMQLLRYVTRSITAAKDILRLEADSKDFVDRQNNLRLFNCDPWQELETFELMLEHPARDFTEVEDVQEFRIGKKSTTHHLGSTNKDLLSAYQFIRYLEDTGIPPKIGNSTYGDKPLKEAILRIGPSSTSWALGLIMRSGQEKSAKELLTRSFINKVPRAECNRLISYFLDLGYKVLAQPIESKESQRKRHAVPLILSRLLVKSSLKNKRNLIWGEGITFIDDAKALSAIFMIIFFAIKSYEMMVGDKQLEIMPLLRPFSLAMIILWWNVFVKVVAFPCEVVENQSKEKWKGAQTEADNLRVKRAQLMKEMADSLYNFQAQTEVAAKESDTWYDQAWDQVTSTVKKGISTIVTPILELKERLQISIQLLLTQLLELLAVWILRIATYFVFFIQVFYSSILVLLGPFAVAVSILPAFRDSFTTWIARFVSVNLYGAIAYLIMWLSAYIQQYALTVEISRYEGLLHGTETINKMAELTRFAGNGILSFGIVIITFLIGAIAMFTVPSISTWIISTSGISSAASTFGRQTAAATTLVKKTVAGAL</sequence>
<proteinExistence type="predicted"/>
<dbReference type="SUPFAM" id="SSF52467">
    <property type="entry name" value="DHS-like NAD/FAD-binding domain"/>
    <property type="match status" value="1"/>
</dbReference>
<feature type="transmembrane region" description="Helical" evidence="1">
    <location>
        <begin position="905"/>
        <end position="926"/>
    </location>
</feature>
<evidence type="ECO:0000256" key="1">
    <source>
        <dbReference type="SAM" id="Phobius"/>
    </source>
</evidence>
<reference evidence="4" key="1">
    <citation type="submission" date="2016-10" db="EMBL/GenBank/DDBJ databases">
        <authorList>
            <person name="Varghese N."/>
            <person name="Submissions S."/>
        </authorList>
    </citation>
    <scope>NUCLEOTIDE SEQUENCE [LARGE SCALE GENOMIC DNA]</scope>
    <source>
        <strain evidence="4">Gh-48</strain>
    </source>
</reference>
<dbReference type="InterPro" id="IPR012424">
    <property type="entry name" value="Conjugative_transposon_TraJ_C"/>
</dbReference>
<dbReference type="Proteomes" id="UP000198942">
    <property type="component" value="Unassembled WGS sequence"/>
</dbReference>
<feature type="transmembrane region" description="Helical" evidence="1">
    <location>
        <begin position="932"/>
        <end position="953"/>
    </location>
</feature>
<keyword evidence="1" id="KW-1133">Transmembrane helix</keyword>
<keyword evidence="1" id="KW-0812">Transmembrane</keyword>